<accession>A4BNM4</accession>
<dbReference type="SMART" id="SM00116">
    <property type="entry name" value="CBS"/>
    <property type="match status" value="1"/>
</dbReference>
<evidence type="ECO:0000256" key="1">
    <source>
        <dbReference type="PROSITE-ProRule" id="PRU00703"/>
    </source>
</evidence>
<gene>
    <name evidence="3" type="ORF">NB231_10233</name>
</gene>
<dbReference type="AlphaFoldDB" id="A4BNM4"/>
<dbReference type="HOGENOM" id="CLU_111159_0_0_6"/>
<dbReference type="SUPFAM" id="SSF54631">
    <property type="entry name" value="CBS-domain pair"/>
    <property type="match status" value="1"/>
</dbReference>
<evidence type="ECO:0000313" key="3">
    <source>
        <dbReference type="EMBL" id="EAR22823.1"/>
    </source>
</evidence>
<dbReference type="eggNOG" id="COG3448">
    <property type="taxonomic scope" value="Bacteria"/>
</dbReference>
<protein>
    <submittedName>
        <fullName evidence="3">CBS domain containing protein</fullName>
    </submittedName>
</protein>
<dbReference type="Pfam" id="PF00571">
    <property type="entry name" value="CBS"/>
    <property type="match status" value="1"/>
</dbReference>
<comment type="caution">
    <text evidence="3">The sequence shown here is derived from an EMBL/GenBank/DDBJ whole genome shotgun (WGS) entry which is preliminary data.</text>
</comment>
<reference evidence="3 4" key="1">
    <citation type="submission" date="2006-02" db="EMBL/GenBank/DDBJ databases">
        <authorList>
            <person name="Waterbury J."/>
            <person name="Ferriera S."/>
            <person name="Johnson J."/>
            <person name="Kravitz S."/>
            <person name="Halpern A."/>
            <person name="Remington K."/>
            <person name="Beeson K."/>
            <person name="Tran B."/>
            <person name="Rogers Y.-H."/>
            <person name="Friedman R."/>
            <person name="Venter J.C."/>
        </authorList>
    </citation>
    <scope>NUCLEOTIDE SEQUENCE [LARGE SCALE GENOMIC DNA]</scope>
    <source>
        <strain evidence="3 4">Nb-231</strain>
    </source>
</reference>
<dbReference type="RefSeq" id="WP_005002204.1">
    <property type="nucleotide sequence ID" value="NZ_CH672427.1"/>
</dbReference>
<dbReference type="PROSITE" id="PS51371">
    <property type="entry name" value="CBS"/>
    <property type="match status" value="1"/>
</dbReference>
<dbReference type="InterPro" id="IPR000644">
    <property type="entry name" value="CBS_dom"/>
</dbReference>
<dbReference type="Proteomes" id="UP000003374">
    <property type="component" value="Unassembled WGS sequence"/>
</dbReference>
<dbReference type="STRING" id="314278.NB231_10233"/>
<organism evidence="3 4">
    <name type="scientific">Nitrococcus mobilis Nb-231</name>
    <dbReference type="NCBI Taxonomy" id="314278"/>
    <lineage>
        <taxon>Bacteria</taxon>
        <taxon>Pseudomonadati</taxon>
        <taxon>Pseudomonadota</taxon>
        <taxon>Gammaproteobacteria</taxon>
        <taxon>Chromatiales</taxon>
        <taxon>Ectothiorhodospiraceae</taxon>
        <taxon>Nitrococcus</taxon>
    </lineage>
</organism>
<keyword evidence="1" id="KW-0129">CBS domain</keyword>
<keyword evidence="4" id="KW-1185">Reference proteome</keyword>
<evidence type="ECO:0000259" key="2">
    <source>
        <dbReference type="PROSITE" id="PS51371"/>
    </source>
</evidence>
<dbReference type="EMBL" id="AAOF01000002">
    <property type="protein sequence ID" value="EAR22823.1"/>
    <property type="molecule type" value="Genomic_DNA"/>
</dbReference>
<dbReference type="Gene3D" id="3.10.580.10">
    <property type="entry name" value="CBS-domain"/>
    <property type="match status" value="1"/>
</dbReference>
<dbReference type="InterPro" id="IPR046342">
    <property type="entry name" value="CBS_dom_sf"/>
</dbReference>
<dbReference type="OrthoDB" id="5295117at2"/>
<proteinExistence type="predicted"/>
<dbReference type="CDD" id="cd04640">
    <property type="entry name" value="CBS_pair_proteobact"/>
    <property type="match status" value="1"/>
</dbReference>
<name>A4BNM4_9GAMM</name>
<feature type="domain" description="CBS" evidence="2">
    <location>
        <begin position="39"/>
        <end position="100"/>
    </location>
</feature>
<evidence type="ECO:0000313" key="4">
    <source>
        <dbReference type="Proteomes" id="UP000003374"/>
    </source>
</evidence>
<sequence>MKHEFAVLSHIHLQPEITFERPAEPPEIVHWDSPAVEVMTDFRRVRPITVPPEVSIDTALERMKRVGVRLLLVIDEHERIIGVITARDIQGERPVKLVQETRIPHAAIRVEAIMTPQPEIVALNIISVRNALVGHIVETLRALERQHVLVLEVDEATKAQRVRGLFSTSQIRRQLGENINADIPPAHSLAEMQHEIG</sequence>